<name>A0A1M6Q1M5_9GAMM</name>
<sequence length="66" mass="7182">MPNDLKTAACAAWNVGEAAMEKLLEATLHRQNLTTFVIFNKKYKLAPIESVDGAIAAASNVIRYST</sequence>
<dbReference type="Proteomes" id="UP000184497">
    <property type="component" value="Unassembled WGS sequence"/>
</dbReference>
<dbReference type="RefSeq" id="WP_139248732.1">
    <property type="nucleotide sequence ID" value="NZ_FRAQ01000001.1"/>
</dbReference>
<dbReference type="EMBL" id="FRAQ01000001">
    <property type="protein sequence ID" value="SHK14109.1"/>
    <property type="molecule type" value="Genomic_DNA"/>
</dbReference>
<organism evidence="1 2">
    <name type="scientific">Marinobacter antarcticus</name>
    <dbReference type="NCBI Taxonomy" id="564117"/>
    <lineage>
        <taxon>Bacteria</taxon>
        <taxon>Pseudomonadati</taxon>
        <taxon>Pseudomonadota</taxon>
        <taxon>Gammaproteobacteria</taxon>
        <taxon>Pseudomonadales</taxon>
        <taxon>Marinobacteraceae</taxon>
        <taxon>Marinobacter</taxon>
    </lineage>
</organism>
<keyword evidence="2" id="KW-1185">Reference proteome</keyword>
<evidence type="ECO:0000313" key="2">
    <source>
        <dbReference type="Proteomes" id="UP000184497"/>
    </source>
</evidence>
<protein>
    <submittedName>
        <fullName evidence="1">Uncharacterized protein</fullName>
    </submittedName>
</protein>
<gene>
    <name evidence="1" type="ORF">SAMN05216369_0643</name>
</gene>
<reference evidence="2" key="1">
    <citation type="submission" date="2016-11" db="EMBL/GenBank/DDBJ databases">
        <authorList>
            <person name="Varghese N."/>
            <person name="Submissions S."/>
        </authorList>
    </citation>
    <scope>NUCLEOTIDE SEQUENCE [LARGE SCALE GENOMIC DNA]</scope>
    <source>
        <strain evidence="2">CGMCC 1.10835</strain>
    </source>
</reference>
<accession>A0A1M6Q1M5</accession>
<dbReference type="AlphaFoldDB" id="A0A1M6Q1M5"/>
<proteinExistence type="predicted"/>
<evidence type="ECO:0000313" key="1">
    <source>
        <dbReference type="EMBL" id="SHK14109.1"/>
    </source>
</evidence>